<evidence type="ECO:0000313" key="3">
    <source>
        <dbReference type="EMBL" id="AFZ51859.1"/>
    </source>
</evidence>
<dbReference type="Pfam" id="PF03130">
    <property type="entry name" value="HEAT_PBS"/>
    <property type="match status" value="1"/>
</dbReference>
<keyword evidence="4" id="KW-1185">Reference proteome</keyword>
<dbReference type="STRING" id="13035.Dacsa_3355"/>
<dbReference type="GO" id="GO:0016491">
    <property type="term" value="F:oxidoreductase activity"/>
    <property type="evidence" value="ECO:0007669"/>
    <property type="project" value="TreeGrafter"/>
</dbReference>
<dbReference type="Proteomes" id="UP000010482">
    <property type="component" value="Chromosome"/>
</dbReference>
<protein>
    <submittedName>
        <fullName evidence="3">PBS lyase HEAT-like repeat protein</fullName>
    </submittedName>
</protein>
<sequence length="382" mass="42704">MKLDQHYLQQLPLSPDGKGFIDLPPDEKEEAFNQVWEAFITGEFQERWEVAKYIPKFGERAIEPLTILLQDETADLDLRCEAASLLSQFQQPHAIFSLTEVLNTDTELEVITACANGLAKSGKMVIPILNEALNHSESRLAAVQALTALRDPEIITPLLSVLDDEQAVIRSRAIEALSRFRDHRIIPTLIQALSDTNAKVRQEAVIGLGVRGNDHHPDEVVKALIPLLYDFNLDVCSHCAIALGRLATSQAITALQQCLESSVTPLPLQKQIIRAISHRETEETLSPLISNLQKQSSTLQEEIITIFGRWQNNQHKKTIVDTLLKFFRENPSAQTDNRLKQTLAQALGNLGIPKGKNLLWEFCQDESSIVQLHAQAALKKIP</sequence>
<dbReference type="SMART" id="SM00567">
    <property type="entry name" value="EZ_HEAT"/>
    <property type="match status" value="5"/>
</dbReference>
<evidence type="ECO:0000256" key="1">
    <source>
        <dbReference type="ARBA" id="ARBA00022549"/>
    </source>
</evidence>
<reference evidence="3" key="1">
    <citation type="submission" date="2012-04" db="EMBL/GenBank/DDBJ databases">
        <title>Finished genome of Dactylococcopsis salina PCC 8305.</title>
        <authorList>
            <consortium name="US DOE Joint Genome Institute"/>
            <person name="Gugger M."/>
            <person name="Coursin T."/>
            <person name="Rippka R."/>
            <person name="Tandeau De Marsac N."/>
            <person name="Huntemann M."/>
            <person name="Wei C.-L."/>
            <person name="Han J."/>
            <person name="Detter J.C."/>
            <person name="Han C."/>
            <person name="Tapia R."/>
            <person name="Daligault H."/>
            <person name="Chen A."/>
            <person name="Krypides N."/>
            <person name="Mavromatis K."/>
            <person name="Markowitz V."/>
            <person name="Szeto E."/>
            <person name="Ivanova N."/>
            <person name="Ovchinnikova G."/>
            <person name="Pagani I."/>
            <person name="Pati A."/>
            <person name="Goodwin L."/>
            <person name="Peters L."/>
            <person name="Pitluck S."/>
            <person name="Woyke T."/>
            <person name="Kerfeld C."/>
        </authorList>
    </citation>
    <scope>NUCLEOTIDE SEQUENCE [LARGE SCALE GENOMIC DNA]</scope>
    <source>
        <strain evidence="3">PCC 8305</strain>
    </source>
</reference>
<dbReference type="PANTHER" id="PTHR12697">
    <property type="entry name" value="PBS LYASE HEAT-LIKE PROTEIN"/>
    <property type="match status" value="1"/>
</dbReference>
<name>K9YY68_DACS8</name>
<dbReference type="eggNOG" id="COG1413">
    <property type="taxonomic scope" value="Bacteria"/>
</dbReference>
<dbReference type="HOGENOM" id="CLU_052019_0_0_3"/>
<dbReference type="Gene3D" id="1.25.10.10">
    <property type="entry name" value="Leucine-rich Repeat Variant"/>
    <property type="match status" value="3"/>
</dbReference>
<dbReference type="SUPFAM" id="SSF48371">
    <property type="entry name" value="ARM repeat"/>
    <property type="match status" value="2"/>
</dbReference>
<dbReference type="Pfam" id="PF13646">
    <property type="entry name" value="HEAT_2"/>
    <property type="match status" value="1"/>
</dbReference>
<dbReference type="AlphaFoldDB" id="K9YY68"/>
<dbReference type="KEGG" id="dsl:Dacsa_3355"/>
<dbReference type="InterPro" id="IPR004155">
    <property type="entry name" value="PBS_lyase_HEAT"/>
</dbReference>
<keyword evidence="2" id="KW-0605">Phycobilisome</keyword>
<dbReference type="PANTHER" id="PTHR12697:SF5">
    <property type="entry name" value="DEOXYHYPUSINE HYDROXYLASE"/>
    <property type="match status" value="1"/>
</dbReference>
<dbReference type="RefSeq" id="WP_015230834.1">
    <property type="nucleotide sequence ID" value="NC_019780.1"/>
</dbReference>
<dbReference type="InterPro" id="IPR011989">
    <property type="entry name" value="ARM-like"/>
</dbReference>
<organism evidence="3 4">
    <name type="scientific">Dactylococcopsis salina (strain PCC 8305)</name>
    <name type="common">Myxobactron salinum</name>
    <dbReference type="NCBI Taxonomy" id="13035"/>
    <lineage>
        <taxon>Bacteria</taxon>
        <taxon>Bacillati</taxon>
        <taxon>Cyanobacteriota</taxon>
        <taxon>Cyanophyceae</taxon>
        <taxon>Nodosilineales</taxon>
        <taxon>Cymatolegaceae</taxon>
        <taxon>Dactylococcopsis</taxon>
    </lineage>
</organism>
<keyword evidence="1" id="KW-0042">Antenna complex</keyword>
<dbReference type="OrthoDB" id="5512944at2"/>
<dbReference type="InterPro" id="IPR016024">
    <property type="entry name" value="ARM-type_fold"/>
</dbReference>
<proteinExistence type="predicted"/>
<evidence type="ECO:0000256" key="2">
    <source>
        <dbReference type="ARBA" id="ARBA00022738"/>
    </source>
</evidence>
<evidence type="ECO:0000313" key="4">
    <source>
        <dbReference type="Proteomes" id="UP000010482"/>
    </source>
</evidence>
<dbReference type="GO" id="GO:0016829">
    <property type="term" value="F:lyase activity"/>
    <property type="evidence" value="ECO:0007669"/>
    <property type="project" value="UniProtKB-KW"/>
</dbReference>
<dbReference type="EMBL" id="CP003944">
    <property type="protein sequence ID" value="AFZ51859.1"/>
    <property type="molecule type" value="Genomic_DNA"/>
</dbReference>
<accession>K9YY68</accession>
<gene>
    <name evidence="3" type="ORF">Dacsa_3355</name>
</gene>
<dbReference type="GO" id="GO:0030089">
    <property type="term" value="C:phycobilisome"/>
    <property type="evidence" value="ECO:0007669"/>
    <property type="project" value="UniProtKB-KW"/>
</dbReference>